<proteinExistence type="predicted"/>
<evidence type="ECO:0000313" key="1">
    <source>
        <dbReference type="EMBL" id="CAB4158861.1"/>
    </source>
</evidence>
<dbReference type="EMBL" id="LR796677">
    <property type="protein sequence ID" value="CAB4158861.1"/>
    <property type="molecule type" value="Genomic_DNA"/>
</dbReference>
<dbReference type="SUPFAM" id="SSF49899">
    <property type="entry name" value="Concanavalin A-like lectins/glucanases"/>
    <property type="match status" value="1"/>
</dbReference>
<dbReference type="Gene3D" id="2.60.120.200">
    <property type="match status" value="1"/>
</dbReference>
<protein>
    <recommendedName>
        <fullName evidence="2">Concanavalin A-like lectin/glucanases superfamily</fullName>
    </recommendedName>
</protein>
<reference evidence="1" key="1">
    <citation type="submission" date="2020-04" db="EMBL/GenBank/DDBJ databases">
        <authorList>
            <person name="Chiriac C."/>
            <person name="Salcher M."/>
            <person name="Ghai R."/>
            <person name="Kavagutti S V."/>
        </authorList>
    </citation>
    <scope>NUCLEOTIDE SEQUENCE</scope>
</reference>
<organism evidence="1">
    <name type="scientific">uncultured Caudovirales phage</name>
    <dbReference type="NCBI Taxonomy" id="2100421"/>
    <lineage>
        <taxon>Viruses</taxon>
        <taxon>Duplodnaviria</taxon>
        <taxon>Heunggongvirae</taxon>
        <taxon>Uroviricota</taxon>
        <taxon>Caudoviricetes</taxon>
        <taxon>Peduoviridae</taxon>
        <taxon>Maltschvirus</taxon>
        <taxon>Maltschvirus maltsch</taxon>
    </lineage>
</organism>
<sequence length="935" mass="98190">MAYPTLIVEIAFDASPYDVSPTWTPITEFVSGVTVHRGREGDWNDSFVSTATITLTDQDRRFDPFNTSGIYFGRLKPRRQIRVRALANGTYYDVFRGFVNGFPTSYANFGTDQTVTQVEIEAFDLLALLSTTELRGDLAEIYTKSLSPKHYYRCGEPSGSTTLRDSGSMNLVASHATAFAKQPTAYVPLGFGLSGRSVNVAYGAFGIATQSVTSTTGDLTVSCWSAGTGQATRDIFSISGSGSDFIKARVGSSFGSGGTYVQLIYGNFITQSFRETKTNGFDSTIPHHFIFTYKQSTGEAKIYVDGVDATAATGANQAGVLVFPTVNFNFWDGAYQDVAVFNRILTATEITNLYQFGQGNQTESTGARVERLLALTDVDSSMWTVDGSSSGIIAGVPMPNTPVIDALLQAQKTEGGYLFVDRHGELRATNRTFFESNTTPLVTLKDDGTGFGYTGEVNMWYDGDNLRNDIVVQYGGNASSQVSGLYDTTSIEDNGLHTLTLDAQCSTAAEADELARFWLRYGVQNPPSVSPLEIGLPATLAQWQTLLDLDLLDRIQFRRTPSEGSAFQRDLLINSIEFNLSPKKWSMKVAGSSRFTVTIFERNATGSGTSGQSTSSIVRDAPEIRSVAVAYTFDTAVMSCEVNALGYSTAVKLQYGTDSLFGTYTEVTATPSTVTGSSWTACSKTITGLSTGTTYYYRFVATSSIGTTYGAGGGFTTYRLKTVTFTSSGTWTAPTWGGTPMTACYYAQLVGGGGTSGYGAGGGGGAGQAYQLNVTLASSMTASIGGGGGNTTLTNVSGTANAGGTYIGELFGNPNGGANGDGTYLGGNGFFSFFDGVSAGGGGAGAGAAGGNYRFVSGNPVGGHGGAAGTTFYWGISYGGGGGGSGNFGAGNTIASTYGGGEGYGVRGAQAGYAVFLYYGPGGSRSGTGWSEVNY</sequence>
<dbReference type="Pfam" id="PF13385">
    <property type="entry name" value="Laminin_G_3"/>
    <property type="match status" value="1"/>
</dbReference>
<name>A0A6J5NN73_9CAUD</name>
<accession>A0A6J5NN73</accession>
<evidence type="ECO:0008006" key="2">
    <source>
        <dbReference type="Google" id="ProtNLM"/>
    </source>
</evidence>
<gene>
    <name evidence="1" type="ORF">UFOVP711_30</name>
</gene>
<dbReference type="InterPro" id="IPR013320">
    <property type="entry name" value="ConA-like_dom_sf"/>
</dbReference>